<evidence type="ECO:0000313" key="5">
    <source>
        <dbReference type="EMBL" id="MCW2307173.1"/>
    </source>
</evidence>
<keyword evidence="2" id="KW-0288">FMN</keyword>
<feature type="domain" description="FAD-dependent oxidoreductase 2 FAD-binding" evidence="4">
    <location>
        <begin position="14"/>
        <end position="412"/>
    </location>
</feature>
<keyword evidence="1" id="KW-0285">Flavoprotein</keyword>
<dbReference type="SUPFAM" id="SSF51905">
    <property type="entry name" value="FAD/NAD(P)-binding domain"/>
    <property type="match status" value="1"/>
</dbReference>
<dbReference type="InterPro" id="IPR036188">
    <property type="entry name" value="FAD/NAD-bd_sf"/>
</dbReference>
<evidence type="ECO:0000259" key="4">
    <source>
        <dbReference type="Pfam" id="PF00890"/>
    </source>
</evidence>
<dbReference type="PIRSF" id="PIRSF000141">
    <property type="entry name" value="Anaerobic_G3P_dh"/>
    <property type="match status" value="1"/>
</dbReference>
<organism evidence="5 6">
    <name type="scientific">Rhodobium gokarnense</name>
    <dbReference type="NCBI Taxonomy" id="364296"/>
    <lineage>
        <taxon>Bacteria</taxon>
        <taxon>Pseudomonadati</taxon>
        <taxon>Pseudomonadota</taxon>
        <taxon>Alphaproteobacteria</taxon>
        <taxon>Hyphomicrobiales</taxon>
        <taxon>Rhodobiaceae</taxon>
        <taxon>Rhodobium</taxon>
    </lineage>
</organism>
<protein>
    <submittedName>
        <fullName evidence="5">Glycerol-3-phosphate dehydrogenase subunit B</fullName>
        <ecNumber evidence="5">1.1.5.3</ecNumber>
    </submittedName>
</protein>
<dbReference type="RefSeq" id="WP_264600819.1">
    <property type="nucleotide sequence ID" value="NZ_JAOQNS010000003.1"/>
</dbReference>
<name>A0ABT3H9V4_9HYPH</name>
<dbReference type="EC" id="1.1.5.3" evidence="5"/>
<dbReference type="NCBIfam" id="NF003725">
    <property type="entry name" value="PRK05329.2-4"/>
    <property type="match status" value="1"/>
</dbReference>
<accession>A0ABT3H9V4</accession>
<comment type="caution">
    <text evidence="5">The sequence shown here is derived from an EMBL/GenBank/DDBJ whole genome shotgun (WGS) entry which is preliminary data.</text>
</comment>
<evidence type="ECO:0000256" key="3">
    <source>
        <dbReference type="ARBA" id="ARBA00023002"/>
    </source>
</evidence>
<evidence type="ECO:0000313" key="6">
    <source>
        <dbReference type="Proteomes" id="UP001209755"/>
    </source>
</evidence>
<dbReference type="GO" id="GO:0004368">
    <property type="term" value="F:glycerol-3-phosphate dehydrogenase (quinone) activity"/>
    <property type="evidence" value="ECO:0007669"/>
    <property type="project" value="UniProtKB-EC"/>
</dbReference>
<dbReference type="Pfam" id="PF00890">
    <property type="entry name" value="FAD_binding_2"/>
    <property type="match status" value="1"/>
</dbReference>
<sequence length="433" mass="46549">MEFTQNRSYSTRLAVIGSGLAGFSASIFALDRGITPYQIGNTGPLAYTTGYFDLLGYLDGAALADPWAGIARLRAEAPEHPLARVSDADVRAAFSRFCAAVTEMGISYTLSGGENLRALLPAGLSKPTLSVPATMIAGVEALAAREPALVVDFVGLPGFSAREFAANFKSIWPTLEFARLGFPEMETGAEVYPEVMARALEVPAHREALAERIRGAVREAGEVAFVGLPAILGVHAPDRVHKEMERLVGLPIFEIPTMPPAVPGLRLRELFEQVLPERGLVLAPHRKVERLELRDGGAILHFTDNFGEVTVEAEAVILATGRFLSGGLAAERGGIRETLLDLPVEQPETRADWYREDYFDPRGHAINRAGLLVDDAFRVLGPDGGPVSSRLFAAGAVLARQDWVRQRCGAGIALATAFRAVEEAAALLEERVG</sequence>
<dbReference type="NCBIfam" id="TIGR03378">
    <property type="entry name" value="glycerol3P_GlpB"/>
    <property type="match status" value="1"/>
</dbReference>
<gene>
    <name evidence="5" type="ORF">M2319_001495</name>
</gene>
<dbReference type="InterPro" id="IPR003953">
    <property type="entry name" value="FAD-dep_OxRdtase_2_FAD-bd"/>
</dbReference>
<reference evidence="6" key="1">
    <citation type="submission" date="2023-07" db="EMBL/GenBank/DDBJ databases">
        <title>Genome sequencing of Purple Non-Sulfur Bacteria from various extreme environments.</title>
        <authorList>
            <person name="Mayer M."/>
        </authorList>
    </citation>
    <scope>NUCLEOTIDE SEQUENCE [LARGE SCALE GENOMIC DNA]</scope>
    <source>
        <strain evidence="6">DSM 17935</strain>
    </source>
</reference>
<evidence type="ECO:0000256" key="2">
    <source>
        <dbReference type="ARBA" id="ARBA00022643"/>
    </source>
</evidence>
<dbReference type="EMBL" id="JAOQNS010000003">
    <property type="protein sequence ID" value="MCW2307173.1"/>
    <property type="molecule type" value="Genomic_DNA"/>
</dbReference>
<dbReference type="InterPro" id="IPR009158">
    <property type="entry name" value="G3P_DH_GlpB_su"/>
</dbReference>
<dbReference type="Proteomes" id="UP001209755">
    <property type="component" value="Unassembled WGS sequence"/>
</dbReference>
<proteinExistence type="predicted"/>
<keyword evidence="3 5" id="KW-0560">Oxidoreductase</keyword>
<evidence type="ECO:0000256" key="1">
    <source>
        <dbReference type="ARBA" id="ARBA00022630"/>
    </source>
</evidence>
<keyword evidence="6" id="KW-1185">Reference proteome</keyword>